<evidence type="ECO:0000313" key="2">
    <source>
        <dbReference type="EMBL" id="MBA0084019.1"/>
    </source>
</evidence>
<evidence type="ECO:0000259" key="1">
    <source>
        <dbReference type="Pfam" id="PF12867"/>
    </source>
</evidence>
<feature type="non-terminal residue" evidence="2">
    <location>
        <position position="154"/>
    </location>
</feature>
<dbReference type="Pfam" id="PF12867">
    <property type="entry name" value="DinB_2"/>
    <property type="match status" value="1"/>
</dbReference>
<dbReference type="InterPro" id="IPR034660">
    <property type="entry name" value="DinB/YfiT-like"/>
</dbReference>
<evidence type="ECO:0000313" key="3">
    <source>
        <dbReference type="Proteomes" id="UP000567293"/>
    </source>
</evidence>
<dbReference type="Gene3D" id="1.20.120.450">
    <property type="entry name" value="dinb family like domain"/>
    <property type="match status" value="1"/>
</dbReference>
<dbReference type="EMBL" id="JACDQQ010000331">
    <property type="protein sequence ID" value="MBA0084019.1"/>
    <property type="molecule type" value="Genomic_DNA"/>
</dbReference>
<protein>
    <submittedName>
        <fullName evidence="2">DinB family protein</fullName>
    </submittedName>
</protein>
<dbReference type="SUPFAM" id="SSF109854">
    <property type="entry name" value="DinB/YfiT-like putative metalloenzymes"/>
    <property type="match status" value="1"/>
</dbReference>
<dbReference type="AlphaFoldDB" id="A0A7V8NMF8"/>
<feature type="domain" description="DinB-like" evidence="1">
    <location>
        <begin position="26"/>
        <end position="146"/>
    </location>
</feature>
<keyword evidence="3" id="KW-1185">Reference proteome</keyword>
<sequence>MSELTADQALFLLQNVYLGPLKNESRVTRKVLEAVPADKCQHRPDPVSKSAIELVRHIAVAENRFLETVIDGVFDVNAAALPDTVKTPQEIASWYEQRFAKNYEALKKLSGEQLAKMVDFRGLFERPAVSFALLGMVHTIHHRGQLSSYLRCMG</sequence>
<reference evidence="2" key="1">
    <citation type="submission" date="2020-06" db="EMBL/GenBank/DDBJ databases">
        <title>Legume-microbial interactions unlock mineral nutrients during tropical forest succession.</title>
        <authorList>
            <person name="Epihov D.Z."/>
        </authorList>
    </citation>
    <scope>NUCLEOTIDE SEQUENCE [LARGE SCALE GENOMIC DNA]</scope>
    <source>
        <strain evidence="2">Pan2503</strain>
    </source>
</reference>
<name>A0A7V8NMF8_9BACT</name>
<proteinExistence type="predicted"/>
<organism evidence="2 3">
    <name type="scientific">Candidatus Acidiferrum panamense</name>
    <dbReference type="NCBI Taxonomy" id="2741543"/>
    <lineage>
        <taxon>Bacteria</taxon>
        <taxon>Pseudomonadati</taxon>
        <taxon>Acidobacteriota</taxon>
        <taxon>Terriglobia</taxon>
        <taxon>Candidatus Acidiferrales</taxon>
        <taxon>Candidatus Acidiferrum</taxon>
    </lineage>
</organism>
<dbReference type="InterPro" id="IPR024775">
    <property type="entry name" value="DinB-like"/>
</dbReference>
<comment type="caution">
    <text evidence="2">The sequence shown here is derived from an EMBL/GenBank/DDBJ whole genome shotgun (WGS) entry which is preliminary data.</text>
</comment>
<gene>
    <name evidence="2" type="ORF">HRJ53_03400</name>
</gene>
<dbReference type="Proteomes" id="UP000567293">
    <property type="component" value="Unassembled WGS sequence"/>
</dbReference>
<accession>A0A7V8NMF8</accession>